<keyword evidence="2" id="KW-1185">Reference proteome</keyword>
<dbReference type="Pfam" id="PF18944">
    <property type="entry name" value="DUF5691"/>
    <property type="match status" value="1"/>
</dbReference>
<reference evidence="2" key="1">
    <citation type="submission" date="2013-08" db="EMBL/GenBank/DDBJ databases">
        <title>Intrasporangium oryzae NRRL B-24470.</title>
        <authorList>
            <person name="Liu H."/>
            <person name="Wang G."/>
        </authorList>
    </citation>
    <scope>NUCLEOTIDE SEQUENCE [LARGE SCALE GENOMIC DNA]</scope>
    <source>
        <strain evidence="2">Q5-1</strain>
    </source>
</reference>
<organism evidence="1 2">
    <name type="scientific">Intrasporangium chromatireducens Q5-1</name>
    <dbReference type="NCBI Taxonomy" id="584657"/>
    <lineage>
        <taxon>Bacteria</taxon>
        <taxon>Bacillati</taxon>
        <taxon>Actinomycetota</taxon>
        <taxon>Actinomycetes</taxon>
        <taxon>Micrococcales</taxon>
        <taxon>Intrasporangiaceae</taxon>
        <taxon>Intrasporangium</taxon>
    </lineage>
</organism>
<dbReference type="EMBL" id="AWQS01000223">
    <property type="protein sequence ID" value="EWT04556.1"/>
    <property type="molecule type" value="Genomic_DNA"/>
</dbReference>
<dbReference type="PATRIC" id="fig|584657.3.peg.3558"/>
<evidence type="ECO:0000313" key="2">
    <source>
        <dbReference type="Proteomes" id="UP000019494"/>
    </source>
</evidence>
<comment type="caution">
    <text evidence="1">The sequence shown here is derived from an EMBL/GenBank/DDBJ whole genome shotgun (WGS) entry which is preliminary data.</text>
</comment>
<proteinExistence type="predicted"/>
<dbReference type="AlphaFoldDB" id="W9GEE4"/>
<protein>
    <submittedName>
        <fullName evidence="1">Uncharacterized protein</fullName>
    </submittedName>
</protein>
<feature type="non-terminal residue" evidence="1">
    <location>
        <position position="1"/>
    </location>
</feature>
<sequence length="183" mass="19789">RGRSARGWWLERIAAGAPLTVWTEATGAEPATTLSRLSEADALSGIRTAARERRDRDWAAALLGRTWDPTLLPALTPAERETALLSRLAAGELGSAVAALGTLTTPWSARFSLHLLAALGAAKAPLVHVAQAMPHLLTGLHPDALGSLESWLTRLHDDRQLATQLRNLLQFHSVKRSITEAFR</sequence>
<gene>
    <name evidence="1" type="ORF">N864_11405</name>
</gene>
<evidence type="ECO:0000313" key="1">
    <source>
        <dbReference type="EMBL" id="EWT04556.1"/>
    </source>
</evidence>
<dbReference type="RefSeq" id="WP_034720289.1">
    <property type="nucleotide sequence ID" value="NZ_AWQS01000223.1"/>
</dbReference>
<dbReference type="Proteomes" id="UP000019494">
    <property type="component" value="Unassembled WGS sequence"/>
</dbReference>
<accession>W9GEE4</accession>
<dbReference type="InterPro" id="IPR043746">
    <property type="entry name" value="DUF5691"/>
</dbReference>
<name>W9GEE4_9MICO</name>